<keyword evidence="2" id="KW-1185">Reference proteome</keyword>
<dbReference type="PATRIC" id="fig|1291734.4.peg.2144"/>
<evidence type="ECO:0008006" key="3">
    <source>
        <dbReference type="Google" id="ProtNLM"/>
    </source>
</evidence>
<dbReference type="Pfam" id="PF12541">
    <property type="entry name" value="DUF3737"/>
    <property type="match status" value="1"/>
</dbReference>
<dbReference type="STRING" id="1291734.FD02_GL002092"/>
<protein>
    <recommendedName>
        <fullName evidence="3">Hydrogenase</fullName>
    </recommendedName>
</protein>
<dbReference type="RefSeq" id="WP_054722746.1">
    <property type="nucleotide sequence ID" value="NZ_AZDJ01000026.1"/>
</dbReference>
<organism evidence="1 2">
    <name type="scientific">Lacticaseibacillus nasuensis JCM 17158</name>
    <dbReference type="NCBI Taxonomy" id="1291734"/>
    <lineage>
        <taxon>Bacteria</taxon>
        <taxon>Bacillati</taxon>
        <taxon>Bacillota</taxon>
        <taxon>Bacilli</taxon>
        <taxon>Lactobacillales</taxon>
        <taxon>Lactobacillaceae</taxon>
        <taxon>Lacticaseibacillus</taxon>
    </lineage>
</organism>
<dbReference type="InterPro" id="IPR022208">
    <property type="entry name" value="DUF3737"/>
</dbReference>
<dbReference type="Gene3D" id="2.160.20.10">
    <property type="entry name" value="Single-stranded right-handed beta-helix, Pectin lyase-like"/>
    <property type="match status" value="1"/>
</dbReference>
<dbReference type="InterPro" id="IPR011050">
    <property type="entry name" value="Pectin_lyase_fold/virulence"/>
</dbReference>
<evidence type="ECO:0000313" key="2">
    <source>
        <dbReference type="Proteomes" id="UP000051804"/>
    </source>
</evidence>
<name>A0A0R1JY34_9LACO</name>
<dbReference type="OrthoDB" id="9803285at2"/>
<reference evidence="1 2" key="1">
    <citation type="journal article" date="2015" name="Genome Announc.">
        <title>Expanding the biotechnology potential of lactobacilli through comparative genomics of 213 strains and associated genera.</title>
        <authorList>
            <person name="Sun Z."/>
            <person name="Harris H.M."/>
            <person name="McCann A."/>
            <person name="Guo C."/>
            <person name="Argimon S."/>
            <person name="Zhang W."/>
            <person name="Yang X."/>
            <person name="Jeffery I.B."/>
            <person name="Cooney J.C."/>
            <person name="Kagawa T.F."/>
            <person name="Liu W."/>
            <person name="Song Y."/>
            <person name="Salvetti E."/>
            <person name="Wrobel A."/>
            <person name="Rasinkangas P."/>
            <person name="Parkhill J."/>
            <person name="Rea M.C."/>
            <person name="O'Sullivan O."/>
            <person name="Ritari J."/>
            <person name="Douillard F.P."/>
            <person name="Paul Ross R."/>
            <person name="Yang R."/>
            <person name="Briner A.E."/>
            <person name="Felis G.E."/>
            <person name="de Vos W.M."/>
            <person name="Barrangou R."/>
            <person name="Klaenhammer T.R."/>
            <person name="Caufield P.W."/>
            <person name="Cui Y."/>
            <person name="Zhang H."/>
            <person name="O'Toole P.W."/>
        </authorList>
    </citation>
    <scope>NUCLEOTIDE SEQUENCE [LARGE SCALE GENOMIC DNA]</scope>
    <source>
        <strain evidence="1 2">JCM 17158</strain>
    </source>
</reference>
<dbReference type="SUPFAM" id="SSF51126">
    <property type="entry name" value="Pectin lyase-like"/>
    <property type="match status" value="1"/>
</dbReference>
<dbReference type="InterPro" id="IPR012334">
    <property type="entry name" value="Pectin_lyas_fold"/>
</dbReference>
<comment type="caution">
    <text evidence="1">The sequence shown here is derived from an EMBL/GenBank/DDBJ whole genome shotgun (WGS) entry which is preliminary data.</text>
</comment>
<gene>
    <name evidence="1" type="ORF">FD02_GL002092</name>
</gene>
<dbReference type="EMBL" id="AZDJ01000026">
    <property type="protein sequence ID" value="KRK71847.1"/>
    <property type="molecule type" value="Genomic_DNA"/>
</dbReference>
<dbReference type="Proteomes" id="UP000051804">
    <property type="component" value="Unassembled WGS sequence"/>
</dbReference>
<proteinExistence type="predicted"/>
<sequence>MTTYQDQYFEGERALFAEHDATLTNTTFGQGESPLKESRNITMKDSVFTWKYPLWYSQHVTVDHTIFETMARSGIWYTKDITITNSALQAPKLFRRCQQVRLAHVHFSDAQETLWMSDTVRLTDVQAAGDYFGMNSSNLYLDHVDLIGNYCFDGAKNVEVHNSTFVSKDAFWNCDNVTIYDSTINGEYLGWNTKHLTLINCTIESHQGLCYIEHLTLDNCKLLRTDLAFEYCSDVKADVTSDIMSVKNPISGTIHAHGIDTLIMDASKIDPNQTQITTTTAIAHSEVA</sequence>
<evidence type="ECO:0000313" key="1">
    <source>
        <dbReference type="EMBL" id="KRK71847.1"/>
    </source>
</evidence>
<accession>A0A0R1JY34</accession>
<dbReference type="AlphaFoldDB" id="A0A0R1JY34"/>